<dbReference type="SUPFAM" id="SSF51735">
    <property type="entry name" value="NAD(P)-binding Rossmann-fold domains"/>
    <property type="match status" value="1"/>
</dbReference>
<organism evidence="4 5">
    <name type="scientific">Exophiala xenobiotica</name>
    <dbReference type="NCBI Taxonomy" id="348802"/>
    <lineage>
        <taxon>Eukaryota</taxon>
        <taxon>Fungi</taxon>
        <taxon>Dikarya</taxon>
        <taxon>Ascomycota</taxon>
        <taxon>Pezizomycotina</taxon>
        <taxon>Eurotiomycetes</taxon>
        <taxon>Chaetothyriomycetidae</taxon>
        <taxon>Chaetothyriales</taxon>
        <taxon>Herpotrichiellaceae</taxon>
        <taxon>Exophiala</taxon>
    </lineage>
</organism>
<name>A0A0D2BBW8_9EURO</name>
<evidence type="ECO:0000313" key="4">
    <source>
        <dbReference type="EMBL" id="KIW49626.1"/>
    </source>
</evidence>
<gene>
    <name evidence="4" type="ORF">PV05_11293</name>
</gene>
<dbReference type="AlphaFoldDB" id="A0A0D2BBW8"/>
<protein>
    <recommendedName>
        <fullName evidence="3">NmrA-like domain-containing protein</fullName>
    </recommendedName>
</protein>
<keyword evidence="2" id="KW-0560">Oxidoreductase</keyword>
<dbReference type="Gene3D" id="3.40.50.720">
    <property type="entry name" value="NAD(P)-binding Rossmann-like Domain"/>
    <property type="match status" value="1"/>
</dbReference>
<dbReference type="GO" id="GO:0016491">
    <property type="term" value="F:oxidoreductase activity"/>
    <property type="evidence" value="ECO:0007669"/>
    <property type="project" value="UniProtKB-KW"/>
</dbReference>
<reference evidence="4 5" key="1">
    <citation type="submission" date="2015-01" db="EMBL/GenBank/DDBJ databases">
        <title>The Genome Sequence of Exophiala xenobiotica CBS118157.</title>
        <authorList>
            <consortium name="The Broad Institute Genomics Platform"/>
            <person name="Cuomo C."/>
            <person name="de Hoog S."/>
            <person name="Gorbushina A."/>
            <person name="Stielow B."/>
            <person name="Teixiera M."/>
            <person name="Abouelleil A."/>
            <person name="Chapman S.B."/>
            <person name="Priest M."/>
            <person name="Young S.K."/>
            <person name="Wortman J."/>
            <person name="Nusbaum C."/>
            <person name="Birren B."/>
        </authorList>
    </citation>
    <scope>NUCLEOTIDE SEQUENCE [LARGE SCALE GENOMIC DNA]</scope>
    <source>
        <strain evidence="4 5">CBS 118157</strain>
    </source>
</reference>
<keyword evidence="1" id="KW-0521">NADP</keyword>
<dbReference type="RefSeq" id="XP_013310210.1">
    <property type="nucleotide sequence ID" value="XM_013454756.1"/>
</dbReference>
<keyword evidence="5" id="KW-1185">Reference proteome</keyword>
<dbReference type="GeneID" id="25333201"/>
<dbReference type="Proteomes" id="UP000054342">
    <property type="component" value="Unassembled WGS sequence"/>
</dbReference>
<evidence type="ECO:0000313" key="5">
    <source>
        <dbReference type="Proteomes" id="UP000054342"/>
    </source>
</evidence>
<dbReference type="Pfam" id="PF05368">
    <property type="entry name" value="NmrA"/>
    <property type="match status" value="1"/>
</dbReference>
<dbReference type="OrthoDB" id="9974981at2759"/>
<dbReference type="PANTHER" id="PTHR47706:SF1">
    <property type="entry name" value="CIPA-LIKE, PUTATIVE (AFU_ORTHOLOGUE AFUA_1G12460)-RELATED"/>
    <property type="match status" value="1"/>
</dbReference>
<dbReference type="HOGENOM" id="CLU_044876_3_0_1"/>
<dbReference type="InterPro" id="IPR036291">
    <property type="entry name" value="NAD(P)-bd_dom_sf"/>
</dbReference>
<evidence type="ECO:0000256" key="1">
    <source>
        <dbReference type="ARBA" id="ARBA00022857"/>
    </source>
</evidence>
<accession>A0A0D2BBW8</accession>
<proteinExistence type="predicted"/>
<dbReference type="Gene3D" id="3.90.25.10">
    <property type="entry name" value="UDP-galactose 4-epimerase, domain 1"/>
    <property type="match status" value="1"/>
</dbReference>
<evidence type="ECO:0000259" key="3">
    <source>
        <dbReference type="Pfam" id="PF05368"/>
    </source>
</evidence>
<dbReference type="EMBL" id="KN847323">
    <property type="protein sequence ID" value="KIW49626.1"/>
    <property type="molecule type" value="Genomic_DNA"/>
</dbReference>
<sequence>MDQVKHVALFGGTGLLGSAVVEALLARNDQFELTLFTRSSSTHEIQAKARVAAIESFHDISEGSTLVQCLRGHDVLVSTLNSAVAVELEPKLVAAAIQAGVKHFLPSEYTLDVTHPAARVLGNANMLGARASWADKLAMIASSGQITYTTLVTGGFLDWGIKSGMLGFDLAQHAATLYDGGQHKVTACTVSFVAKAILTALRMPTEKTANKRLYVAEVEYSGEELLRTIELASGGKWSVTQLGTESAKENGMKLQAQGNMRGAYLNLARALNTSTDAELHTSDLDWSSARKSTFNGAAFSTLFEVLLMRIKHRMDTSVLEDCHDTTVGPII</sequence>
<evidence type="ECO:0000256" key="2">
    <source>
        <dbReference type="ARBA" id="ARBA00023002"/>
    </source>
</evidence>
<dbReference type="InterPro" id="IPR051609">
    <property type="entry name" value="NmrA/Isoflavone_reductase-like"/>
</dbReference>
<feature type="domain" description="NmrA-like" evidence="3">
    <location>
        <begin position="5"/>
        <end position="117"/>
    </location>
</feature>
<dbReference type="InterPro" id="IPR008030">
    <property type="entry name" value="NmrA-like"/>
</dbReference>
<dbReference type="PANTHER" id="PTHR47706">
    <property type="entry name" value="NMRA-LIKE FAMILY PROTEIN"/>
    <property type="match status" value="1"/>
</dbReference>